<dbReference type="Proteomes" id="UP000323012">
    <property type="component" value="Unassembled WGS sequence"/>
</dbReference>
<sequence length="62" mass="7319">MQKHLENRPHFLLSPCIFAQYLRIKNEQLTLLSNFFELDHESITKVRKKILIPPNSGKMTLP</sequence>
<proteinExistence type="predicted"/>
<evidence type="ECO:0000313" key="4">
    <source>
        <dbReference type="Proteomes" id="UP000323012"/>
    </source>
</evidence>
<evidence type="ECO:0000313" key="3">
    <source>
        <dbReference type="Proteomes" id="UP000226080"/>
    </source>
</evidence>
<keyword evidence="3" id="KW-1185">Reference proteome</keyword>
<dbReference type="EMBL" id="PCGW01000005">
    <property type="protein sequence ID" value="PHO21017.1"/>
    <property type="molecule type" value="Genomic_DNA"/>
</dbReference>
<accession>A0AB74N6H4</accession>
<organism evidence="2 4">
    <name type="scientific">Aggregatibacter actinomycetemcomitans</name>
    <name type="common">Actinobacillus actinomycetemcomitans</name>
    <name type="synonym">Haemophilus actinomycetemcomitans</name>
    <dbReference type="NCBI Taxonomy" id="714"/>
    <lineage>
        <taxon>Bacteria</taxon>
        <taxon>Pseudomonadati</taxon>
        <taxon>Pseudomonadota</taxon>
        <taxon>Gammaproteobacteria</taxon>
        <taxon>Pasteurellales</taxon>
        <taxon>Pasteurellaceae</taxon>
        <taxon>Aggregatibacter</taxon>
    </lineage>
</organism>
<protein>
    <submittedName>
        <fullName evidence="2">Uncharacterized protein</fullName>
    </submittedName>
</protein>
<dbReference type="EMBL" id="VSED01000004">
    <property type="protein sequence ID" value="TYA39586.1"/>
    <property type="molecule type" value="Genomic_DNA"/>
</dbReference>
<dbReference type="AlphaFoldDB" id="A0AB74N6H4"/>
<reference evidence="2 4" key="2">
    <citation type="submission" date="2019-08" db="EMBL/GenBank/DDBJ databases">
        <title>Whole genome sequencing of Aggregatibacter actinomycetemcomitans cultured from blood stream infections in Denmark reveals a novel phylogenetic lineage expressing serotype a membrane O polysaccharide.</title>
        <authorList>
            <person name="Nedergaard S."/>
            <person name="Kobel C.M."/>
            <person name="Nielsen M.B."/>
            <person name="Moeller R.T."/>
            <person name="Jensen A.B."/>
            <person name="Noerskov-Lauritsen N."/>
        </authorList>
    </citation>
    <scope>NUCLEOTIDE SEQUENCE [LARGE SCALE GENOMIC DNA]</scope>
    <source>
        <strain evidence="2 4">PN_563</strain>
    </source>
</reference>
<name>A0AB74N6H4_AGGAC</name>
<dbReference type="Proteomes" id="UP000226080">
    <property type="component" value="Unassembled WGS sequence"/>
</dbReference>
<gene>
    <name evidence="1" type="ORF">CQR80_03825</name>
    <name evidence="2" type="ORF">FXB79_02540</name>
</gene>
<evidence type="ECO:0000313" key="2">
    <source>
        <dbReference type="EMBL" id="TYA39586.1"/>
    </source>
</evidence>
<reference evidence="1 3" key="1">
    <citation type="submission" date="2017-10" db="EMBL/GenBank/DDBJ databases">
        <title>Draft genome sequences of Aggregatibacter actinomycetemcomitans strains 310a and 310b.</title>
        <authorList>
            <person name="May A.C."/>
            <person name="Ohta H."/>
            <person name="Maeda H."/>
            <person name="Kokeguchi S."/>
            <person name="Cugini C."/>
        </authorList>
    </citation>
    <scope>NUCLEOTIDE SEQUENCE [LARGE SCALE GENOMIC DNA]</scope>
    <source>
        <strain evidence="1 3">310b</strain>
    </source>
</reference>
<evidence type="ECO:0000313" key="1">
    <source>
        <dbReference type="EMBL" id="PHO21017.1"/>
    </source>
</evidence>
<comment type="caution">
    <text evidence="2">The sequence shown here is derived from an EMBL/GenBank/DDBJ whole genome shotgun (WGS) entry which is preliminary data.</text>
</comment>